<proteinExistence type="predicted"/>
<protein>
    <submittedName>
        <fullName evidence="1">Uncharacterized protein</fullName>
    </submittedName>
</protein>
<accession>A0ACB8UKH0</accession>
<name>A0ACB8UKH0_9APHY</name>
<keyword evidence="2" id="KW-1185">Reference proteome</keyword>
<evidence type="ECO:0000313" key="1">
    <source>
        <dbReference type="EMBL" id="KAI0094691.1"/>
    </source>
</evidence>
<dbReference type="EMBL" id="MU274900">
    <property type="protein sequence ID" value="KAI0094691.1"/>
    <property type="molecule type" value="Genomic_DNA"/>
</dbReference>
<gene>
    <name evidence="1" type="ORF">BDY19DRAFT_988502</name>
</gene>
<comment type="caution">
    <text evidence="1">The sequence shown here is derived from an EMBL/GenBank/DDBJ whole genome shotgun (WGS) entry which is preliminary data.</text>
</comment>
<dbReference type="Proteomes" id="UP001055072">
    <property type="component" value="Unassembled WGS sequence"/>
</dbReference>
<reference evidence="1" key="1">
    <citation type="journal article" date="2021" name="Environ. Microbiol.">
        <title>Gene family expansions and transcriptome signatures uncover fungal adaptations to wood decay.</title>
        <authorList>
            <person name="Hage H."/>
            <person name="Miyauchi S."/>
            <person name="Viragh M."/>
            <person name="Drula E."/>
            <person name="Min B."/>
            <person name="Chaduli D."/>
            <person name="Navarro D."/>
            <person name="Favel A."/>
            <person name="Norest M."/>
            <person name="Lesage-Meessen L."/>
            <person name="Balint B."/>
            <person name="Merenyi Z."/>
            <person name="de Eugenio L."/>
            <person name="Morin E."/>
            <person name="Martinez A.T."/>
            <person name="Baldrian P."/>
            <person name="Stursova M."/>
            <person name="Martinez M.J."/>
            <person name="Novotny C."/>
            <person name="Magnuson J.K."/>
            <person name="Spatafora J.W."/>
            <person name="Maurice S."/>
            <person name="Pangilinan J."/>
            <person name="Andreopoulos W."/>
            <person name="LaButti K."/>
            <person name="Hundley H."/>
            <person name="Na H."/>
            <person name="Kuo A."/>
            <person name="Barry K."/>
            <person name="Lipzen A."/>
            <person name="Henrissat B."/>
            <person name="Riley R."/>
            <person name="Ahrendt S."/>
            <person name="Nagy L.G."/>
            <person name="Grigoriev I.V."/>
            <person name="Martin F."/>
            <person name="Rosso M.N."/>
        </authorList>
    </citation>
    <scope>NUCLEOTIDE SEQUENCE</scope>
    <source>
        <strain evidence="1">CBS 384.51</strain>
    </source>
</reference>
<organism evidence="1 2">
    <name type="scientific">Irpex rosettiformis</name>
    <dbReference type="NCBI Taxonomy" id="378272"/>
    <lineage>
        <taxon>Eukaryota</taxon>
        <taxon>Fungi</taxon>
        <taxon>Dikarya</taxon>
        <taxon>Basidiomycota</taxon>
        <taxon>Agaricomycotina</taxon>
        <taxon>Agaricomycetes</taxon>
        <taxon>Polyporales</taxon>
        <taxon>Irpicaceae</taxon>
        <taxon>Irpex</taxon>
    </lineage>
</organism>
<evidence type="ECO:0000313" key="2">
    <source>
        <dbReference type="Proteomes" id="UP001055072"/>
    </source>
</evidence>
<sequence length="77" mass="9195">MKHLTLKHFILKQRVLDLYRYAIRSSRGIPDPSARKETVAWIRSEFERNRHIEDVAIIEDKISVGRREIRQILPTAR</sequence>